<feature type="active site" description="Proton donor" evidence="6">
    <location>
        <position position="340"/>
    </location>
</feature>
<keyword evidence="4" id="KW-0904">Protein phosphatase</keyword>
<dbReference type="OrthoDB" id="9784339at2"/>
<dbReference type="InterPro" id="IPR036196">
    <property type="entry name" value="Ptyr_pPase_sf"/>
</dbReference>
<accession>A0A517SIN0</accession>
<dbReference type="PROSITE" id="PS51163">
    <property type="entry name" value="YRDC"/>
    <property type="match status" value="1"/>
</dbReference>
<evidence type="ECO:0000256" key="6">
    <source>
        <dbReference type="PIRSR" id="PIRSR617867-1"/>
    </source>
</evidence>
<feature type="active site" evidence="6">
    <location>
        <position position="229"/>
    </location>
</feature>
<dbReference type="AlphaFoldDB" id="A0A517SIN0"/>
<dbReference type="Gene3D" id="3.90.870.10">
    <property type="entry name" value="DHBP synthase"/>
    <property type="match status" value="1"/>
</dbReference>
<comment type="catalytic activity">
    <reaction evidence="5">
        <text>O-phospho-L-tyrosyl-[protein] + H2O = L-tyrosyl-[protein] + phosphate</text>
        <dbReference type="Rhea" id="RHEA:10684"/>
        <dbReference type="Rhea" id="RHEA-COMP:10136"/>
        <dbReference type="Rhea" id="RHEA-COMP:20101"/>
        <dbReference type="ChEBI" id="CHEBI:15377"/>
        <dbReference type="ChEBI" id="CHEBI:43474"/>
        <dbReference type="ChEBI" id="CHEBI:46858"/>
        <dbReference type="ChEBI" id="CHEBI:61978"/>
        <dbReference type="EC" id="3.1.3.48"/>
    </reaction>
</comment>
<dbReference type="InterPro" id="IPR006070">
    <property type="entry name" value="Sua5-like_dom"/>
</dbReference>
<protein>
    <recommendedName>
        <fullName evidence="2">protein-tyrosine-phosphatase</fullName>
        <ecNumber evidence="2">3.1.3.48</ecNumber>
    </recommendedName>
</protein>
<evidence type="ECO:0000256" key="2">
    <source>
        <dbReference type="ARBA" id="ARBA00013064"/>
    </source>
</evidence>
<dbReference type="PANTHER" id="PTHR11717">
    <property type="entry name" value="LOW MOLECULAR WEIGHT PROTEIN TYROSINE PHOSPHATASE"/>
    <property type="match status" value="1"/>
</dbReference>
<dbReference type="EC" id="3.1.3.48" evidence="2"/>
<organism evidence="8 9">
    <name type="scientific">Caulifigura coniformis</name>
    <dbReference type="NCBI Taxonomy" id="2527983"/>
    <lineage>
        <taxon>Bacteria</taxon>
        <taxon>Pseudomonadati</taxon>
        <taxon>Planctomycetota</taxon>
        <taxon>Planctomycetia</taxon>
        <taxon>Planctomycetales</taxon>
        <taxon>Planctomycetaceae</taxon>
        <taxon>Caulifigura</taxon>
    </lineage>
</organism>
<gene>
    <name evidence="8" type="primary">ywlE</name>
    <name evidence="8" type="ORF">Pan44_40260</name>
</gene>
<dbReference type="GO" id="GO:0003725">
    <property type="term" value="F:double-stranded RNA binding"/>
    <property type="evidence" value="ECO:0007669"/>
    <property type="project" value="InterPro"/>
</dbReference>
<dbReference type="InterPro" id="IPR017945">
    <property type="entry name" value="DHBP_synth_RibB-like_a/b_dom"/>
</dbReference>
<dbReference type="PRINTS" id="PR00719">
    <property type="entry name" value="LMWPTPASE"/>
</dbReference>
<keyword evidence="3 8" id="KW-0378">Hydrolase</keyword>
<dbReference type="Gene3D" id="3.40.50.2300">
    <property type="match status" value="1"/>
</dbReference>
<dbReference type="CDD" id="cd16344">
    <property type="entry name" value="LMWPAP"/>
    <property type="match status" value="1"/>
</dbReference>
<proteinExistence type="inferred from homology"/>
<evidence type="ECO:0000256" key="3">
    <source>
        <dbReference type="ARBA" id="ARBA00022801"/>
    </source>
</evidence>
<evidence type="ECO:0000259" key="7">
    <source>
        <dbReference type="PROSITE" id="PS51163"/>
    </source>
</evidence>
<dbReference type="SUPFAM" id="SSF52788">
    <property type="entry name" value="Phosphotyrosine protein phosphatases I"/>
    <property type="match status" value="1"/>
</dbReference>
<dbReference type="KEGG" id="ccos:Pan44_40260"/>
<feature type="domain" description="YrdC-like" evidence="7">
    <location>
        <begin position="14"/>
        <end position="206"/>
    </location>
</feature>
<dbReference type="SUPFAM" id="SSF55821">
    <property type="entry name" value="YrdC/RibB"/>
    <property type="match status" value="1"/>
</dbReference>
<keyword evidence="9" id="KW-1185">Reference proteome</keyword>
<reference evidence="8 9" key="1">
    <citation type="submission" date="2019-02" db="EMBL/GenBank/DDBJ databases">
        <title>Deep-cultivation of Planctomycetes and their phenomic and genomic characterization uncovers novel biology.</title>
        <authorList>
            <person name="Wiegand S."/>
            <person name="Jogler M."/>
            <person name="Boedeker C."/>
            <person name="Pinto D."/>
            <person name="Vollmers J."/>
            <person name="Rivas-Marin E."/>
            <person name="Kohn T."/>
            <person name="Peeters S.H."/>
            <person name="Heuer A."/>
            <person name="Rast P."/>
            <person name="Oberbeckmann S."/>
            <person name="Bunk B."/>
            <person name="Jeske O."/>
            <person name="Meyerdierks A."/>
            <person name="Storesund J.E."/>
            <person name="Kallscheuer N."/>
            <person name="Luecker S."/>
            <person name="Lage O.M."/>
            <person name="Pohl T."/>
            <person name="Merkel B.J."/>
            <person name="Hornburger P."/>
            <person name="Mueller R.-W."/>
            <person name="Bruemmer F."/>
            <person name="Labrenz M."/>
            <person name="Spormann A.M."/>
            <person name="Op den Camp H."/>
            <person name="Overmann J."/>
            <person name="Amann R."/>
            <person name="Jetten M.S.M."/>
            <person name="Mascher T."/>
            <person name="Medema M.H."/>
            <person name="Devos D.P."/>
            <person name="Kaster A.-K."/>
            <person name="Ovreas L."/>
            <person name="Rohde M."/>
            <person name="Galperin M.Y."/>
            <person name="Jogler C."/>
        </authorList>
    </citation>
    <scope>NUCLEOTIDE SEQUENCE [LARGE SCALE GENOMIC DNA]</scope>
    <source>
        <strain evidence="8 9">Pan44</strain>
    </source>
</reference>
<name>A0A517SIN0_9PLAN</name>
<comment type="similarity">
    <text evidence="1">Belongs to the low molecular weight phosphotyrosine protein phosphatase family.</text>
</comment>
<dbReference type="InterPro" id="IPR023485">
    <property type="entry name" value="Ptyr_pPase"/>
</dbReference>
<dbReference type="Pfam" id="PF01300">
    <property type="entry name" value="Sua5_yciO_yrdC"/>
    <property type="match status" value="1"/>
</dbReference>
<evidence type="ECO:0000256" key="1">
    <source>
        <dbReference type="ARBA" id="ARBA00011063"/>
    </source>
</evidence>
<evidence type="ECO:0000313" key="9">
    <source>
        <dbReference type="Proteomes" id="UP000315700"/>
    </source>
</evidence>
<dbReference type="RefSeq" id="WP_145032613.1">
    <property type="nucleotide sequence ID" value="NZ_CP036271.1"/>
</dbReference>
<dbReference type="InterPro" id="IPR017867">
    <property type="entry name" value="Tyr_phospatase_low_mol_wt"/>
</dbReference>
<dbReference type="EMBL" id="CP036271">
    <property type="protein sequence ID" value="QDT55977.1"/>
    <property type="molecule type" value="Genomic_DNA"/>
</dbReference>
<evidence type="ECO:0000313" key="8">
    <source>
        <dbReference type="EMBL" id="QDT55977.1"/>
    </source>
</evidence>
<evidence type="ECO:0000256" key="4">
    <source>
        <dbReference type="ARBA" id="ARBA00022912"/>
    </source>
</evidence>
<dbReference type="Pfam" id="PF01451">
    <property type="entry name" value="LMWPc"/>
    <property type="match status" value="1"/>
</dbReference>
<feature type="active site" description="Nucleophile" evidence="6">
    <location>
        <position position="223"/>
    </location>
</feature>
<dbReference type="GO" id="GO:0004725">
    <property type="term" value="F:protein tyrosine phosphatase activity"/>
    <property type="evidence" value="ECO:0007669"/>
    <property type="project" value="UniProtKB-EC"/>
</dbReference>
<dbReference type="InParanoid" id="A0A517SIN0"/>
<sequence length="377" mass="40752">MPTIIDLQALGDSPGTLEVVANALISGDPVALPFETSYVTAVLPDWRFQGAQSHLSRFSAARGALAFRDLASVDDLAGPFSGRPHRLLRRSWPGTLIAEFAGLAGDARLAGLPESIQSRLASDGAVRTIVPRHEFVRNLLRHLPGPLVVSIPTEDRDRWATSTELNRAVGQHVDMLVDDGPARYDQGPTVVRIQGTDVRVVEEGVLSEKAIERMSGEMILFVCTGNTCRSPMAESLCRRKLAGRLNCSDDDLLDHGYSVMSAGLSAQRGAPAAQEAIGILGEDGIDLRGHESQMVTRAILDQADRVVTMTRAHRDSIVSNMPEFAHKVRLLCPAGRDVADPIGGGEREYRECLDQISSHLDALLDEILGEERGAGRS</sequence>
<evidence type="ECO:0000256" key="5">
    <source>
        <dbReference type="ARBA" id="ARBA00051722"/>
    </source>
</evidence>
<dbReference type="Proteomes" id="UP000315700">
    <property type="component" value="Chromosome"/>
</dbReference>
<dbReference type="InterPro" id="IPR050438">
    <property type="entry name" value="LMW_PTPase"/>
</dbReference>
<dbReference type="SMART" id="SM00226">
    <property type="entry name" value="LMWPc"/>
    <property type="match status" value="1"/>
</dbReference>
<dbReference type="PANTHER" id="PTHR11717:SF31">
    <property type="entry name" value="LOW MOLECULAR WEIGHT PROTEIN-TYROSINE-PHOSPHATASE ETP-RELATED"/>
    <property type="match status" value="1"/>
</dbReference>